<proteinExistence type="predicted"/>
<evidence type="ECO:0000313" key="3">
    <source>
        <dbReference type="Proteomes" id="UP000507962"/>
    </source>
</evidence>
<organism evidence="2 3">
    <name type="scientific">Desulfoluna butyratoxydans</name>
    <dbReference type="NCBI Taxonomy" id="231438"/>
    <lineage>
        <taxon>Bacteria</taxon>
        <taxon>Pseudomonadati</taxon>
        <taxon>Thermodesulfobacteriota</taxon>
        <taxon>Desulfobacteria</taxon>
        <taxon>Desulfobacterales</taxon>
        <taxon>Desulfolunaceae</taxon>
        <taxon>Desulfoluna</taxon>
    </lineage>
</organism>
<keyword evidence="3" id="KW-1185">Reference proteome</keyword>
<dbReference type="Proteomes" id="UP000507962">
    <property type="component" value="Unassembled WGS sequence"/>
</dbReference>
<feature type="transmembrane region" description="Helical" evidence="1">
    <location>
        <begin position="81"/>
        <end position="106"/>
    </location>
</feature>
<keyword evidence="1" id="KW-1133">Transmembrane helix</keyword>
<feature type="transmembrane region" description="Helical" evidence="1">
    <location>
        <begin position="17"/>
        <end position="36"/>
    </location>
</feature>
<dbReference type="RefSeq" id="WP_180137317.1">
    <property type="nucleotide sequence ID" value="NZ_CAADHO010000001.1"/>
</dbReference>
<gene>
    <name evidence="2" type="ORF">MSL71_7600</name>
</gene>
<dbReference type="AlphaFoldDB" id="A0A4U8YPF9"/>
<name>A0A4U8YPF9_9BACT</name>
<accession>A0A4U8YPF9</accession>
<evidence type="ECO:0000256" key="1">
    <source>
        <dbReference type="SAM" id="Phobius"/>
    </source>
</evidence>
<reference evidence="2 3" key="1">
    <citation type="submission" date="2019-03" db="EMBL/GenBank/DDBJ databases">
        <authorList>
            <person name="Nijsse B."/>
        </authorList>
    </citation>
    <scope>NUCLEOTIDE SEQUENCE [LARGE SCALE GENOMIC DNA]</scope>
    <source>
        <strain evidence="2">Desulfoluna butyratoxydans MSL71</strain>
    </source>
</reference>
<evidence type="ECO:0008006" key="4">
    <source>
        <dbReference type="Google" id="ProtNLM"/>
    </source>
</evidence>
<keyword evidence="1" id="KW-0472">Membrane</keyword>
<evidence type="ECO:0000313" key="2">
    <source>
        <dbReference type="EMBL" id="VFQ43133.1"/>
    </source>
</evidence>
<dbReference type="EMBL" id="CAADHO010000001">
    <property type="protein sequence ID" value="VFQ43133.1"/>
    <property type="molecule type" value="Genomic_DNA"/>
</dbReference>
<sequence length="188" mass="20957">MSEVQRQKCLQSVTRKLVVVTAGCLVFLTIFFYAVNPSEAKRTYLVSYVFMAGLIGGFVSIQQRLPSLGLDELRELSNSWFSILLIPINGGVFALVLMILFLSGILEGSMFPRYTHSAINHDDLVGSFALWLNSTFPQSGPDIAKLLFWSFVAGFSERLVPQIIRSATQNLQETRESEDDETPPVSET</sequence>
<protein>
    <recommendedName>
        <fullName evidence="4">Transmembrane protein</fullName>
    </recommendedName>
</protein>
<keyword evidence="1" id="KW-0812">Transmembrane</keyword>
<feature type="transmembrane region" description="Helical" evidence="1">
    <location>
        <begin position="43"/>
        <end position="61"/>
    </location>
</feature>